<keyword evidence="4" id="KW-1185">Reference proteome</keyword>
<organism evidence="3 4">
    <name type="scientific">Steinernema hermaphroditum</name>
    <dbReference type="NCBI Taxonomy" id="289476"/>
    <lineage>
        <taxon>Eukaryota</taxon>
        <taxon>Metazoa</taxon>
        <taxon>Ecdysozoa</taxon>
        <taxon>Nematoda</taxon>
        <taxon>Chromadorea</taxon>
        <taxon>Rhabditida</taxon>
        <taxon>Tylenchina</taxon>
        <taxon>Panagrolaimomorpha</taxon>
        <taxon>Strongyloidoidea</taxon>
        <taxon>Steinernematidae</taxon>
        <taxon>Steinernema</taxon>
    </lineage>
</organism>
<dbReference type="AlphaFoldDB" id="A0AA39M8T8"/>
<gene>
    <name evidence="3" type="ORF">QR680_008848</name>
</gene>
<evidence type="ECO:0000256" key="2">
    <source>
        <dbReference type="SAM" id="SignalP"/>
    </source>
</evidence>
<feature type="compositionally biased region" description="Pro residues" evidence="1">
    <location>
        <begin position="37"/>
        <end position="92"/>
    </location>
</feature>
<evidence type="ECO:0000313" key="4">
    <source>
        <dbReference type="Proteomes" id="UP001175271"/>
    </source>
</evidence>
<proteinExistence type="predicted"/>
<protein>
    <submittedName>
        <fullName evidence="3">Uncharacterized protein</fullName>
    </submittedName>
</protein>
<keyword evidence="2" id="KW-0732">Signal</keyword>
<evidence type="ECO:0000313" key="3">
    <source>
        <dbReference type="EMBL" id="KAK0424775.1"/>
    </source>
</evidence>
<reference evidence="3" key="1">
    <citation type="submission" date="2023-06" db="EMBL/GenBank/DDBJ databases">
        <title>Genomic analysis of the entomopathogenic nematode Steinernema hermaphroditum.</title>
        <authorList>
            <person name="Schwarz E.M."/>
            <person name="Heppert J.K."/>
            <person name="Baniya A."/>
            <person name="Schwartz H.T."/>
            <person name="Tan C.-H."/>
            <person name="Antoshechkin I."/>
            <person name="Sternberg P.W."/>
            <person name="Goodrich-Blair H."/>
            <person name="Dillman A.R."/>
        </authorList>
    </citation>
    <scope>NUCLEOTIDE SEQUENCE</scope>
    <source>
        <strain evidence="3">PS9179</strain>
        <tissue evidence="3">Whole animal</tissue>
    </source>
</reference>
<feature type="signal peptide" evidence="2">
    <location>
        <begin position="1"/>
        <end position="33"/>
    </location>
</feature>
<feature type="chain" id="PRO_5041384437" evidence="2">
    <location>
        <begin position="34"/>
        <end position="92"/>
    </location>
</feature>
<feature type="region of interest" description="Disordered" evidence="1">
    <location>
        <begin position="33"/>
        <end position="92"/>
    </location>
</feature>
<comment type="caution">
    <text evidence="3">The sequence shown here is derived from an EMBL/GenBank/DDBJ whole genome shotgun (WGS) entry which is preliminary data.</text>
</comment>
<dbReference type="EMBL" id="JAUCMV010000001">
    <property type="protein sequence ID" value="KAK0424775.1"/>
    <property type="molecule type" value="Genomic_DNA"/>
</dbReference>
<dbReference type="Proteomes" id="UP001175271">
    <property type="component" value="Unassembled WGS sequence"/>
</dbReference>
<name>A0AA39M8T8_9BILA</name>
<accession>A0AA39M8T8</accession>
<evidence type="ECO:0000256" key="1">
    <source>
        <dbReference type="SAM" id="MobiDB-lite"/>
    </source>
</evidence>
<sequence length="92" mass="9466">MSQLITILIITSNMKLLLVTSLFLVAFFVRSESAPNGSPPPEGFSPPPGCPPFPPPPFPPGSPPPHFDGTPPPGFPSPPPGCTPPPSVTSAL</sequence>